<dbReference type="Proteomes" id="UP000654471">
    <property type="component" value="Unassembled WGS sequence"/>
</dbReference>
<feature type="region of interest" description="Disordered" evidence="1">
    <location>
        <begin position="1"/>
        <end position="40"/>
    </location>
</feature>
<evidence type="ECO:0000313" key="2">
    <source>
        <dbReference type="EMBL" id="GGU91495.1"/>
    </source>
</evidence>
<proteinExistence type="predicted"/>
<organism evidence="2 3">
    <name type="scientific">Streptomyces albospinus</name>
    <dbReference type="NCBI Taxonomy" id="285515"/>
    <lineage>
        <taxon>Bacteria</taxon>
        <taxon>Bacillati</taxon>
        <taxon>Actinomycetota</taxon>
        <taxon>Actinomycetes</taxon>
        <taxon>Kitasatosporales</taxon>
        <taxon>Streptomycetaceae</taxon>
        <taxon>Streptomyces</taxon>
    </lineage>
</organism>
<dbReference type="EMBL" id="BMRP01000038">
    <property type="protein sequence ID" value="GGU91495.1"/>
    <property type="molecule type" value="Genomic_DNA"/>
</dbReference>
<accession>A0ABQ2VLC7</accession>
<evidence type="ECO:0000256" key="1">
    <source>
        <dbReference type="SAM" id="MobiDB-lite"/>
    </source>
</evidence>
<keyword evidence="3" id="KW-1185">Reference proteome</keyword>
<name>A0ABQ2VLC7_9ACTN</name>
<reference evidence="3" key="1">
    <citation type="journal article" date="2019" name="Int. J. Syst. Evol. Microbiol.">
        <title>The Global Catalogue of Microorganisms (GCM) 10K type strain sequencing project: providing services to taxonomists for standard genome sequencing and annotation.</title>
        <authorList>
            <consortium name="The Broad Institute Genomics Platform"/>
            <consortium name="The Broad Institute Genome Sequencing Center for Infectious Disease"/>
            <person name="Wu L."/>
            <person name="Ma J."/>
        </authorList>
    </citation>
    <scope>NUCLEOTIDE SEQUENCE [LARGE SCALE GENOMIC DNA]</scope>
    <source>
        <strain evidence="3">JCM 3399</strain>
    </source>
</reference>
<feature type="region of interest" description="Disordered" evidence="1">
    <location>
        <begin position="92"/>
        <end position="121"/>
    </location>
</feature>
<protein>
    <submittedName>
        <fullName evidence="2">Uncharacterized protein</fullName>
    </submittedName>
</protein>
<comment type="caution">
    <text evidence="2">The sequence shown here is derived from an EMBL/GenBank/DDBJ whole genome shotgun (WGS) entry which is preliminary data.</text>
</comment>
<feature type="compositionally biased region" description="Polar residues" evidence="1">
    <location>
        <begin position="15"/>
        <end position="31"/>
    </location>
</feature>
<sequence>MPAVPGVSEADLRATLSSTNRSITELHSRTGTGARHGDDEEGLLARTVDGARGGHGRGAPLVSSASKRRWFVTSATPSTPSTLSQRRIAMGTRLPRGTIPPSAPRPSVAWTVTEGAPRPSS</sequence>
<evidence type="ECO:0000313" key="3">
    <source>
        <dbReference type="Proteomes" id="UP000654471"/>
    </source>
</evidence>
<gene>
    <name evidence="2" type="ORF">GCM10010211_67830</name>
</gene>